<gene>
    <name evidence="5" type="ORF">H7J73_20750</name>
</gene>
<dbReference type="EMBL" id="JACKTY010000033">
    <property type="protein sequence ID" value="MCV7228446.1"/>
    <property type="molecule type" value="Genomic_DNA"/>
</dbReference>
<sequence>MIGRRLIVAATIGLLVVGLTIGCSNGKPKSDGPISVAVIVKTETNPFFVAIEKGAEKAAKAQGITVTLSAGKEDGDVDSQVTAINEAVARGDKGILITPNGPGVNDAIRTARDAGIFVVALDTKPDPGDVVDITFATDNFEAGRLIGKWSAKKLNGQPAVIALLNLFENRDVSSDVGRNQGFLTGMGIPVADPMKLGDEAKSGNYSAGPYTIACSVPTLGAEDGGRSGMTDCLQRNPDINLVYTINEPAASGAAQVLQAANNKAVMVSVDGGCDPGIKLVQSGAIGATALQYPDEMAAKGLDAIVAYVKDGTTPIPNHGLDLITTGVTLVTNDPQRDVPSIDATEGLTKCWGNPN</sequence>
<comment type="similarity">
    <text evidence="2">Belongs to the bacterial solute-binding protein 2 family.</text>
</comment>
<evidence type="ECO:0000313" key="5">
    <source>
        <dbReference type="EMBL" id="MCV7228446.1"/>
    </source>
</evidence>
<organism evidence="5 6">
    <name type="scientific">Mycolicibacterium komossense</name>
    <dbReference type="NCBI Taxonomy" id="1779"/>
    <lineage>
        <taxon>Bacteria</taxon>
        <taxon>Bacillati</taxon>
        <taxon>Actinomycetota</taxon>
        <taxon>Actinomycetes</taxon>
        <taxon>Mycobacteriales</taxon>
        <taxon>Mycobacteriaceae</taxon>
        <taxon>Mycolicibacterium</taxon>
    </lineage>
</organism>
<dbReference type="PROSITE" id="PS51257">
    <property type="entry name" value="PROKAR_LIPOPROTEIN"/>
    <property type="match status" value="1"/>
</dbReference>
<dbReference type="Pfam" id="PF13407">
    <property type="entry name" value="Peripla_BP_4"/>
    <property type="match status" value="1"/>
</dbReference>
<name>A0ABT3CGA0_9MYCO</name>
<reference evidence="5 6" key="1">
    <citation type="journal article" date="2022" name="BMC Genomics">
        <title>Comparative genome analysis of mycobacteria focusing on tRNA and non-coding RNA.</title>
        <authorList>
            <person name="Behra P.R.K."/>
            <person name="Pettersson B.M.F."/>
            <person name="Ramesh M."/>
            <person name="Das S."/>
            <person name="Dasgupta S."/>
            <person name="Kirsebom L.A."/>
        </authorList>
    </citation>
    <scope>NUCLEOTIDE SEQUENCE [LARGE SCALE GENOMIC DNA]</scope>
    <source>
        <strain evidence="5 6">DSM 44078</strain>
    </source>
</reference>
<dbReference type="RefSeq" id="WP_264069585.1">
    <property type="nucleotide sequence ID" value="NZ_JACKTY010000033.1"/>
</dbReference>
<dbReference type="Proteomes" id="UP001526201">
    <property type="component" value="Unassembled WGS sequence"/>
</dbReference>
<dbReference type="SUPFAM" id="SSF53822">
    <property type="entry name" value="Periplasmic binding protein-like I"/>
    <property type="match status" value="1"/>
</dbReference>
<comment type="subcellular location">
    <subcellularLocation>
        <location evidence="1">Cell envelope</location>
    </subcellularLocation>
</comment>
<keyword evidence="6" id="KW-1185">Reference proteome</keyword>
<evidence type="ECO:0000256" key="1">
    <source>
        <dbReference type="ARBA" id="ARBA00004196"/>
    </source>
</evidence>
<accession>A0ABT3CGA0</accession>
<feature type="domain" description="Periplasmic binding protein" evidence="4">
    <location>
        <begin position="36"/>
        <end position="309"/>
    </location>
</feature>
<evidence type="ECO:0000259" key="4">
    <source>
        <dbReference type="Pfam" id="PF13407"/>
    </source>
</evidence>
<keyword evidence="3" id="KW-0732">Signal</keyword>
<dbReference type="PANTHER" id="PTHR46847">
    <property type="entry name" value="D-ALLOSE-BINDING PERIPLASMIC PROTEIN-RELATED"/>
    <property type="match status" value="1"/>
</dbReference>
<protein>
    <submittedName>
        <fullName evidence="5">Substrate-binding domain-containing protein</fullName>
    </submittedName>
</protein>
<evidence type="ECO:0000256" key="2">
    <source>
        <dbReference type="ARBA" id="ARBA00007639"/>
    </source>
</evidence>
<proteinExistence type="inferred from homology"/>
<dbReference type="Gene3D" id="3.40.50.2300">
    <property type="match status" value="2"/>
</dbReference>
<evidence type="ECO:0000313" key="6">
    <source>
        <dbReference type="Proteomes" id="UP001526201"/>
    </source>
</evidence>
<evidence type="ECO:0000256" key="3">
    <source>
        <dbReference type="ARBA" id="ARBA00022729"/>
    </source>
</evidence>
<comment type="caution">
    <text evidence="5">The sequence shown here is derived from an EMBL/GenBank/DDBJ whole genome shotgun (WGS) entry which is preliminary data.</text>
</comment>
<dbReference type="InterPro" id="IPR025997">
    <property type="entry name" value="SBP_2_dom"/>
</dbReference>
<dbReference type="PANTHER" id="PTHR46847:SF1">
    <property type="entry name" value="D-ALLOSE-BINDING PERIPLASMIC PROTEIN-RELATED"/>
    <property type="match status" value="1"/>
</dbReference>
<dbReference type="InterPro" id="IPR028082">
    <property type="entry name" value="Peripla_BP_I"/>
</dbReference>